<feature type="transmembrane region" description="Helical" evidence="2">
    <location>
        <begin position="20"/>
        <end position="40"/>
    </location>
</feature>
<evidence type="ECO:0000256" key="1">
    <source>
        <dbReference type="SAM" id="MobiDB-lite"/>
    </source>
</evidence>
<proteinExistence type="predicted"/>
<gene>
    <name evidence="3" type="ORF">SAMN02745973_00330</name>
</gene>
<keyword evidence="4" id="KW-1185">Reference proteome</keyword>
<protein>
    <submittedName>
        <fullName evidence="3">Stage III sporulation protein AG</fullName>
    </submittedName>
</protein>
<evidence type="ECO:0000313" key="3">
    <source>
        <dbReference type="EMBL" id="SJZ37169.1"/>
    </source>
</evidence>
<organism evidence="3 4">
    <name type="scientific">Garciella nitratireducens DSM 15102</name>
    <dbReference type="NCBI Taxonomy" id="1121911"/>
    <lineage>
        <taxon>Bacteria</taxon>
        <taxon>Bacillati</taxon>
        <taxon>Bacillota</taxon>
        <taxon>Clostridia</taxon>
        <taxon>Eubacteriales</taxon>
        <taxon>Eubacteriaceae</taxon>
        <taxon>Garciella</taxon>
    </lineage>
</organism>
<keyword evidence="2" id="KW-1133">Transmembrane helix</keyword>
<keyword evidence="2" id="KW-0472">Membrane</keyword>
<evidence type="ECO:0000256" key="2">
    <source>
        <dbReference type="SAM" id="Phobius"/>
    </source>
</evidence>
<dbReference type="Proteomes" id="UP000196365">
    <property type="component" value="Unassembled WGS sequence"/>
</dbReference>
<dbReference type="OrthoDB" id="1634070at2"/>
<dbReference type="AlphaFoldDB" id="A0A1T4K426"/>
<reference evidence="3 4" key="1">
    <citation type="submission" date="2017-02" db="EMBL/GenBank/DDBJ databases">
        <authorList>
            <person name="Peterson S.W."/>
        </authorList>
    </citation>
    <scope>NUCLEOTIDE SEQUENCE [LARGE SCALE GENOMIC DNA]</scope>
    <source>
        <strain evidence="3 4">DSM 15102</strain>
    </source>
</reference>
<sequence>MINLKEFFSKIQKGNLNKNILNLVIFGFIGIAFILVGSFFSNSTEKEQKMQEEKNALETQNFKNTDYEAKIQYELKEILSSIEGVGDVDIMITVENEGESEIAYSKNETQNVTKEKDDQGGERVTDQKQISNTPVMSNADSGNSPFVVKESMPEISGIIVVADGAKNPEIKYQLSQAVQTALGLPSHKVVIYARGE</sequence>
<feature type="compositionally biased region" description="Basic and acidic residues" evidence="1">
    <location>
        <begin position="113"/>
        <end position="126"/>
    </location>
</feature>
<dbReference type="EMBL" id="FUWV01000001">
    <property type="protein sequence ID" value="SJZ37169.1"/>
    <property type="molecule type" value="Genomic_DNA"/>
</dbReference>
<dbReference type="NCBIfam" id="TIGR02830">
    <property type="entry name" value="spore_III_AG"/>
    <property type="match status" value="1"/>
</dbReference>
<name>A0A1T4K426_9FIRM</name>
<dbReference type="InterPro" id="IPR014195">
    <property type="entry name" value="Spore_III_AG"/>
</dbReference>
<keyword evidence="2" id="KW-0812">Transmembrane</keyword>
<feature type="region of interest" description="Disordered" evidence="1">
    <location>
        <begin position="108"/>
        <end position="127"/>
    </location>
</feature>
<evidence type="ECO:0000313" key="4">
    <source>
        <dbReference type="Proteomes" id="UP000196365"/>
    </source>
</evidence>
<dbReference type="RefSeq" id="WP_087677768.1">
    <property type="nucleotide sequence ID" value="NZ_FUWV01000001.1"/>
</dbReference>
<accession>A0A1T4K426</accession>